<dbReference type="AlphaFoldDB" id="A0A9W9WJ54"/>
<proteinExistence type="predicted"/>
<organism evidence="2 3">
    <name type="scientific">Penicillium desertorum</name>
    <dbReference type="NCBI Taxonomy" id="1303715"/>
    <lineage>
        <taxon>Eukaryota</taxon>
        <taxon>Fungi</taxon>
        <taxon>Dikarya</taxon>
        <taxon>Ascomycota</taxon>
        <taxon>Pezizomycotina</taxon>
        <taxon>Eurotiomycetes</taxon>
        <taxon>Eurotiomycetidae</taxon>
        <taxon>Eurotiales</taxon>
        <taxon>Aspergillaceae</taxon>
        <taxon>Penicillium</taxon>
    </lineage>
</organism>
<evidence type="ECO:0000313" key="3">
    <source>
        <dbReference type="Proteomes" id="UP001147760"/>
    </source>
</evidence>
<name>A0A9W9WJ54_9EURO</name>
<reference evidence="2" key="1">
    <citation type="submission" date="2022-12" db="EMBL/GenBank/DDBJ databases">
        <authorList>
            <person name="Petersen C."/>
        </authorList>
    </citation>
    <scope>NUCLEOTIDE SEQUENCE</scope>
    <source>
        <strain evidence="2">IBT 17660</strain>
    </source>
</reference>
<comment type="caution">
    <text evidence="2">The sequence shown here is derived from an EMBL/GenBank/DDBJ whole genome shotgun (WGS) entry which is preliminary data.</text>
</comment>
<gene>
    <name evidence="2" type="ORF">N7530_009794</name>
</gene>
<accession>A0A9W9WJ54</accession>
<reference evidence="2" key="2">
    <citation type="journal article" date="2023" name="IMA Fungus">
        <title>Comparative genomic study of the Penicillium genus elucidates a diverse pangenome and 15 lateral gene transfer events.</title>
        <authorList>
            <person name="Petersen C."/>
            <person name="Sorensen T."/>
            <person name="Nielsen M.R."/>
            <person name="Sondergaard T.E."/>
            <person name="Sorensen J.L."/>
            <person name="Fitzpatrick D.A."/>
            <person name="Frisvad J.C."/>
            <person name="Nielsen K.L."/>
        </authorList>
    </citation>
    <scope>NUCLEOTIDE SEQUENCE</scope>
    <source>
        <strain evidence="2">IBT 17660</strain>
    </source>
</reference>
<dbReference type="EMBL" id="JAPWDO010000006">
    <property type="protein sequence ID" value="KAJ5466007.1"/>
    <property type="molecule type" value="Genomic_DNA"/>
</dbReference>
<evidence type="ECO:0000256" key="1">
    <source>
        <dbReference type="SAM" id="MobiDB-lite"/>
    </source>
</evidence>
<protein>
    <submittedName>
        <fullName evidence="2">Uncharacterized protein</fullName>
    </submittedName>
</protein>
<feature type="region of interest" description="Disordered" evidence="1">
    <location>
        <begin position="125"/>
        <end position="190"/>
    </location>
</feature>
<feature type="compositionally biased region" description="Low complexity" evidence="1">
    <location>
        <begin position="127"/>
        <end position="190"/>
    </location>
</feature>
<keyword evidence="3" id="KW-1185">Reference proteome</keyword>
<dbReference type="Proteomes" id="UP001147760">
    <property type="component" value="Unassembled WGS sequence"/>
</dbReference>
<sequence length="206" mass="21335">MIQAGISQAGTLEVIDHDGKCLIWSNDNYGCTGYSASFGLLDGADCSGRHPPLKLKIAINNSLELSEVVKGDRHELNVLNIDVCGREDGSRAAWIQVNHTGLVTFTNKNGNEASCVLNNGLNTGSWTPPTSTNTSSTSIPSTSIPSTSIPSTSIPSTSIPSTSIPSTSIPSTSTPSTSTPSTSTPSTIITVPPLTITSTAIVCVTE</sequence>
<dbReference type="OrthoDB" id="4288742at2759"/>
<evidence type="ECO:0000313" key="2">
    <source>
        <dbReference type="EMBL" id="KAJ5466007.1"/>
    </source>
</evidence>